<dbReference type="PANTHER" id="PTHR46325">
    <property type="entry name" value="CRIB DOMAIN-CONTAINING PROTEIN RIC8"/>
    <property type="match status" value="1"/>
</dbReference>
<evidence type="ECO:0000313" key="3">
    <source>
        <dbReference type="Proteomes" id="UP000236161"/>
    </source>
</evidence>
<dbReference type="EMBL" id="KZ451936">
    <property type="protein sequence ID" value="PKA60593.1"/>
    <property type="molecule type" value="Genomic_DNA"/>
</dbReference>
<proteinExistence type="predicted"/>
<dbReference type="AlphaFoldDB" id="A0A2I0AYG4"/>
<keyword evidence="3" id="KW-1185">Reference proteome</keyword>
<evidence type="ECO:0000313" key="2">
    <source>
        <dbReference type="EMBL" id="PKA60593.1"/>
    </source>
</evidence>
<name>A0A2I0AYG4_9ASPA</name>
<dbReference type="PROSITE" id="PS50108">
    <property type="entry name" value="CRIB"/>
    <property type="match status" value="1"/>
</dbReference>
<dbReference type="PANTHER" id="PTHR46325:SF20">
    <property type="entry name" value="CRIB DOMAIN-CONTAINING PROTEIN RIC10"/>
    <property type="match status" value="1"/>
</dbReference>
<dbReference type="OrthoDB" id="4206278at2759"/>
<accession>A0A2I0AYG4</accession>
<reference evidence="2 3" key="1">
    <citation type="journal article" date="2017" name="Nature">
        <title>The Apostasia genome and the evolution of orchids.</title>
        <authorList>
            <person name="Zhang G.Q."/>
            <person name="Liu K.W."/>
            <person name="Li Z."/>
            <person name="Lohaus R."/>
            <person name="Hsiao Y.Y."/>
            <person name="Niu S.C."/>
            <person name="Wang J.Y."/>
            <person name="Lin Y.C."/>
            <person name="Xu Q."/>
            <person name="Chen L.J."/>
            <person name="Yoshida K."/>
            <person name="Fujiwara S."/>
            <person name="Wang Z.W."/>
            <person name="Zhang Y.Q."/>
            <person name="Mitsuda N."/>
            <person name="Wang M."/>
            <person name="Liu G.H."/>
            <person name="Pecoraro L."/>
            <person name="Huang H.X."/>
            <person name="Xiao X.J."/>
            <person name="Lin M."/>
            <person name="Wu X.Y."/>
            <person name="Wu W.L."/>
            <person name="Chen Y.Y."/>
            <person name="Chang S.B."/>
            <person name="Sakamoto S."/>
            <person name="Ohme-Takagi M."/>
            <person name="Yagi M."/>
            <person name="Zeng S.J."/>
            <person name="Shen C.Y."/>
            <person name="Yeh C.M."/>
            <person name="Luo Y.B."/>
            <person name="Tsai W.C."/>
            <person name="Van de Peer Y."/>
            <person name="Liu Z.J."/>
        </authorList>
    </citation>
    <scope>NUCLEOTIDE SEQUENCE [LARGE SCALE GENOMIC DNA]</scope>
    <source>
        <strain evidence="3">cv. Shenzhen</strain>
        <tissue evidence="2">Stem</tissue>
    </source>
</reference>
<dbReference type="CDD" id="cd00132">
    <property type="entry name" value="CRIB"/>
    <property type="match status" value="1"/>
</dbReference>
<feature type="domain" description="CRIB" evidence="1">
    <location>
        <begin position="27"/>
        <end position="40"/>
    </location>
</feature>
<dbReference type="Gene3D" id="3.90.810.10">
    <property type="entry name" value="CRIB domain"/>
    <property type="match status" value="1"/>
</dbReference>
<gene>
    <name evidence="2" type="ORF">AXF42_Ash019486</name>
</gene>
<organism evidence="2 3">
    <name type="scientific">Apostasia shenzhenica</name>
    <dbReference type="NCBI Taxonomy" id="1088818"/>
    <lineage>
        <taxon>Eukaryota</taxon>
        <taxon>Viridiplantae</taxon>
        <taxon>Streptophyta</taxon>
        <taxon>Embryophyta</taxon>
        <taxon>Tracheophyta</taxon>
        <taxon>Spermatophyta</taxon>
        <taxon>Magnoliopsida</taxon>
        <taxon>Liliopsida</taxon>
        <taxon>Asparagales</taxon>
        <taxon>Orchidaceae</taxon>
        <taxon>Apostasioideae</taxon>
        <taxon>Apostasia</taxon>
    </lineage>
</organism>
<evidence type="ECO:0000259" key="1">
    <source>
        <dbReference type="PROSITE" id="PS50108"/>
    </source>
</evidence>
<dbReference type="InterPro" id="IPR000095">
    <property type="entry name" value="CRIB_dom"/>
</dbReference>
<protein>
    <recommendedName>
        <fullName evidence="1">CRIB domain-containing protein</fullName>
    </recommendedName>
</protein>
<sequence length="55" mass="6289">MKKGLFKGIRYISNIFDADPKEHEMQIGYPTDVKHVAHIGWDGPSIHSPSWVQIL</sequence>
<dbReference type="STRING" id="1088818.A0A2I0AYG4"/>
<dbReference type="Proteomes" id="UP000236161">
    <property type="component" value="Unassembled WGS sequence"/>
</dbReference>
<dbReference type="Pfam" id="PF00786">
    <property type="entry name" value="PBD"/>
    <property type="match status" value="1"/>
</dbReference>
<dbReference type="InterPro" id="IPR036936">
    <property type="entry name" value="CRIB_dom_sf"/>
</dbReference>